<dbReference type="SUPFAM" id="SSF56112">
    <property type="entry name" value="Protein kinase-like (PK-like)"/>
    <property type="match status" value="2"/>
</dbReference>
<feature type="region of interest" description="Disordered" evidence="14">
    <location>
        <begin position="944"/>
        <end position="983"/>
    </location>
</feature>
<evidence type="ECO:0000259" key="18">
    <source>
        <dbReference type="PROSITE" id="PS50948"/>
    </source>
</evidence>
<sequence>MAPEYAFDGKFSIKSDIYSLGVMILEIVSGQKNRGFKHPSCYKNLLEQVWHFCKEGRELEMMDPCYKNSYVESQVKRCIQVGSLCVQNVAEERPMMPAVVLMLSTEEAVLPRPRKPGFFLHGDSSLSHSNASGNTGGAVTITDIEASVGMIFRYKKKVKILSQQCIEMEQSLQILCAVLSIFAIFYSSPAAAVATLSPAQTLSDGQVLSSPAQIFELGFFTPANSTSTAKFLGIWFRATPDVVVWVANRQNPITTSTGALTLSKNGNLILSSAQGAIAWSSNSSTPAASRPILRLLDTGNLVLADNSTNIWTSFDYPSDTRLPGMKMVDDSDAGLDKHLTSWKSYGDPSLGEFIYTIENHGLPQMSILTGKEKKCRTGPWNGRNFTGLPFIRDPAFGAEIVNGRLVSYSDAYNSSIYMRLVMDPSGLLQRYIMNEERDGWILAFSMPSETCSNYGWCGVNTVCKPNKSPVCECLNGFTPKSEREWSSAAWTSGCGRIPPLDCRKEDGFMKVDRVKFPDTLSFRVDNSMSAGDCHEECLRNCNCSAYADPYLSLSVERNGCLMWFGDLVDVMEFTGEVSTGPSIYIRVPKTALENTRGWNERKRSKKLVFVATGASLGMLLLILCFGGFILRRRRRAARKNENEDLELPLFGSKTIAAATNNFSDENLIGEGGFGPVYKGILSDELAIAVKRMSSTSGQGPQEFKNEVILIAKLQHRNLVRILGCCVEGEEKMLIYEYMHNKSLDYFIFDENSRTVLTWQMRFDIIMGIARGLLYLHHDSRLKIIHRDLKTSNILLDENLNAKISDFGLARMFEGDQVMARTKRVVGTYGYMAPEYAFDGKFSVKSDVFSLGVVILEIVSGKKNRGFKHPCCYQNLLEQAWLLWKENRELELMDPCYSSSCVEWQVRRCIQVGLLCVQNAAEDRPMMPSVVVMLSSEDTVLPEPKKPGFFLNTSPSFSERNTSGSEEGRSRSASSMTITEVEGR</sequence>
<evidence type="ECO:0000259" key="16">
    <source>
        <dbReference type="PROSITE" id="PS50011"/>
    </source>
</evidence>
<dbReference type="CDD" id="cd01098">
    <property type="entry name" value="PAN_AP_plant"/>
    <property type="match status" value="1"/>
</dbReference>
<keyword evidence="8" id="KW-0418">Kinase</keyword>
<dbReference type="SMART" id="SM00108">
    <property type="entry name" value="B_lectin"/>
    <property type="match status" value="1"/>
</dbReference>
<evidence type="ECO:0000256" key="14">
    <source>
        <dbReference type="SAM" id="MobiDB-lite"/>
    </source>
</evidence>
<dbReference type="PROSITE" id="PS50927">
    <property type="entry name" value="BULB_LECTIN"/>
    <property type="match status" value="1"/>
</dbReference>
<dbReference type="FunFam" id="1.10.510.10:FF:000060">
    <property type="entry name" value="G-type lectin S-receptor-like serine/threonine-protein kinase"/>
    <property type="match status" value="1"/>
</dbReference>
<evidence type="ECO:0000313" key="19">
    <source>
        <dbReference type="EMBL" id="KAG6423732.1"/>
    </source>
</evidence>
<dbReference type="EC" id="2.7.11.1" evidence="2"/>
<dbReference type="Gene3D" id="2.90.10.10">
    <property type="entry name" value="Bulb-type lectin domain"/>
    <property type="match status" value="1"/>
</dbReference>
<dbReference type="PANTHER" id="PTHR27002:SF214">
    <property type="entry name" value="RECEPTOR-LIKE SERINE_THREONINE-PROTEIN KINASE"/>
    <property type="match status" value="1"/>
</dbReference>
<dbReference type="CDD" id="cd14066">
    <property type="entry name" value="STKc_IRAK"/>
    <property type="match status" value="1"/>
</dbReference>
<comment type="catalytic activity">
    <reaction evidence="12">
        <text>L-threonyl-[protein] + ATP = O-phospho-L-threonyl-[protein] + ADP + H(+)</text>
        <dbReference type="Rhea" id="RHEA:46608"/>
        <dbReference type="Rhea" id="RHEA-COMP:11060"/>
        <dbReference type="Rhea" id="RHEA-COMP:11605"/>
        <dbReference type="ChEBI" id="CHEBI:15378"/>
        <dbReference type="ChEBI" id="CHEBI:30013"/>
        <dbReference type="ChEBI" id="CHEBI:30616"/>
        <dbReference type="ChEBI" id="CHEBI:61977"/>
        <dbReference type="ChEBI" id="CHEBI:456216"/>
        <dbReference type="EC" id="2.7.11.1"/>
    </reaction>
</comment>
<dbReference type="InterPro" id="IPR008271">
    <property type="entry name" value="Ser/Thr_kinase_AS"/>
</dbReference>
<feature type="domain" description="Protein kinase" evidence="16">
    <location>
        <begin position="662"/>
        <end position="940"/>
    </location>
</feature>
<keyword evidence="15" id="KW-1133">Transmembrane helix</keyword>
<dbReference type="GO" id="GO:0005886">
    <property type="term" value="C:plasma membrane"/>
    <property type="evidence" value="ECO:0007669"/>
    <property type="project" value="UniProtKB-SubCell"/>
</dbReference>
<reference evidence="19" key="2">
    <citation type="submission" date="2020-08" db="EMBL/GenBank/DDBJ databases">
        <title>Plant Genome Project.</title>
        <authorList>
            <person name="Zhang R.-G."/>
        </authorList>
    </citation>
    <scope>NUCLEOTIDE SEQUENCE</scope>
    <source>
        <strain evidence="19">Huo1</strain>
        <tissue evidence="19">Leaf</tissue>
    </source>
</reference>
<evidence type="ECO:0000256" key="5">
    <source>
        <dbReference type="ARBA" id="ARBA00022679"/>
    </source>
</evidence>
<evidence type="ECO:0000256" key="13">
    <source>
        <dbReference type="ARBA" id="ARBA00048679"/>
    </source>
</evidence>
<proteinExistence type="predicted"/>
<dbReference type="InterPro" id="IPR001245">
    <property type="entry name" value="Ser-Thr/Tyr_kinase_cat_dom"/>
</dbReference>
<keyword evidence="20" id="KW-1185">Reference proteome</keyword>
<dbReference type="AlphaFoldDB" id="A0A8X9A043"/>
<keyword evidence="6" id="KW-0732">Signal</keyword>
<evidence type="ECO:0000256" key="3">
    <source>
        <dbReference type="ARBA" id="ARBA00022475"/>
    </source>
</evidence>
<dbReference type="Gene3D" id="1.10.510.10">
    <property type="entry name" value="Transferase(Phosphotransferase) domain 1"/>
    <property type="match status" value="2"/>
</dbReference>
<keyword evidence="15" id="KW-0812">Transmembrane</keyword>
<keyword evidence="15" id="KW-0472">Membrane</keyword>
<dbReference type="InterPro" id="IPR011009">
    <property type="entry name" value="Kinase-like_dom_sf"/>
</dbReference>
<evidence type="ECO:0000256" key="12">
    <source>
        <dbReference type="ARBA" id="ARBA00047899"/>
    </source>
</evidence>
<dbReference type="SUPFAM" id="SSF51110">
    <property type="entry name" value="alpha-D-mannose-specific plant lectins"/>
    <property type="match status" value="1"/>
</dbReference>
<dbReference type="InterPro" id="IPR003609">
    <property type="entry name" value="Pan_app"/>
</dbReference>
<feature type="transmembrane region" description="Helical" evidence="15">
    <location>
        <begin position="607"/>
        <end position="630"/>
    </location>
</feature>
<keyword evidence="11" id="KW-0325">Glycoprotein</keyword>
<keyword evidence="5" id="KW-0808">Transferase</keyword>
<evidence type="ECO:0000256" key="10">
    <source>
        <dbReference type="ARBA" id="ARBA00023157"/>
    </source>
</evidence>
<dbReference type="PROSITE" id="PS00108">
    <property type="entry name" value="PROTEIN_KINASE_ST"/>
    <property type="match status" value="1"/>
</dbReference>
<dbReference type="GO" id="GO:0005524">
    <property type="term" value="F:ATP binding"/>
    <property type="evidence" value="ECO:0007669"/>
    <property type="project" value="UniProtKB-KW"/>
</dbReference>
<organism evidence="19">
    <name type="scientific">Salvia splendens</name>
    <name type="common">Scarlet sage</name>
    <dbReference type="NCBI Taxonomy" id="180675"/>
    <lineage>
        <taxon>Eukaryota</taxon>
        <taxon>Viridiplantae</taxon>
        <taxon>Streptophyta</taxon>
        <taxon>Embryophyta</taxon>
        <taxon>Tracheophyta</taxon>
        <taxon>Spermatophyta</taxon>
        <taxon>Magnoliopsida</taxon>
        <taxon>eudicotyledons</taxon>
        <taxon>Gunneridae</taxon>
        <taxon>Pentapetalae</taxon>
        <taxon>asterids</taxon>
        <taxon>lamiids</taxon>
        <taxon>Lamiales</taxon>
        <taxon>Lamiaceae</taxon>
        <taxon>Nepetoideae</taxon>
        <taxon>Mentheae</taxon>
        <taxon>Salviinae</taxon>
        <taxon>Salvia</taxon>
        <taxon>Salvia subgen. Calosphace</taxon>
        <taxon>core Calosphace</taxon>
    </lineage>
</organism>
<comment type="caution">
    <text evidence="19">The sequence shown here is derived from an EMBL/GenBank/DDBJ whole genome shotgun (WGS) entry which is preliminary data.</text>
</comment>
<dbReference type="InterPro" id="IPR036426">
    <property type="entry name" value="Bulb-type_lectin_dom_sf"/>
</dbReference>
<evidence type="ECO:0000256" key="15">
    <source>
        <dbReference type="SAM" id="Phobius"/>
    </source>
</evidence>
<comment type="catalytic activity">
    <reaction evidence="13">
        <text>L-seryl-[protein] + ATP = O-phospho-L-seryl-[protein] + ADP + H(+)</text>
        <dbReference type="Rhea" id="RHEA:17989"/>
        <dbReference type="Rhea" id="RHEA-COMP:9863"/>
        <dbReference type="Rhea" id="RHEA-COMP:11604"/>
        <dbReference type="ChEBI" id="CHEBI:15378"/>
        <dbReference type="ChEBI" id="CHEBI:29999"/>
        <dbReference type="ChEBI" id="CHEBI:30616"/>
        <dbReference type="ChEBI" id="CHEBI:83421"/>
        <dbReference type="ChEBI" id="CHEBI:456216"/>
        <dbReference type="EC" id="2.7.11.1"/>
    </reaction>
</comment>
<feature type="compositionally biased region" description="Low complexity" evidence="14">
    <location>
        <begin position="957"/>
        <end position="974"/>
    </location>
</feature>
<dbReference type="Proteomes" id="UP000298416">
    <property type="component" value="Unassembled WGS sequence"/>
</dbReference>
<feature type="domain" description="Bulb-type lectin" evidence="17">
    <location>
        <begin position="193"/>
        <end position="316"/>
    </location>
</feature>
<keyword evidence="9" id="KW-0067">ATP-binding</keyword>
<evidence type="ECO:0000256" key="1">
    <source>
        <dbReference type="ARBA" id="ARBA00004251"/>
    </source>
</evidence>
<evidence type="ECO:0000256" key="8">
    <source>
        <dbReference type="ARBA" id="ARBA00022777"/>
    </source>
</evidence>
<evidence type="ECO:0000256" key="11">
    <source>
        <dbReference type="ARBA" id="ARBA00023180"/>
    </source>
</evidence>
<dbReference type="FunFam" id="3.30.200.20:FF:000195">
    <property type="entry name" value="G-type lectin S-receptor-like serine/threonine-protein kinase"/>
    <property type="match status" value="1"/>
</dbReference>
<evidence type="ECO:0000256" key="4">
    <source>
        <dbReference type="ARBA" id="ARBA00022527"/>
    </source>
</evidence>
<dbReference type="GO" id="GO:0004674">
    <property type="term" value="F:protein serine/threonine kinase activity"/>
    <property type="evidence" value="ECO:0007669"/>
    <property type="project" value="UniProtKB-KW"/>
</dbReference>
<dbReference type="Pfam" id="PF07714">
    <property type="entry name" value="PK_Tyr_Ser-Thr"/>
    <property type="match status" value="2"/>
</dbReference>
<evidence type="ECO:0000256" key="7">
    <source>
        <dbReference type="ARBA" id="ARBA00022741"/>
    </source>
</evidence>
<dbReference type="PROSITE" id="PS50948">
    <property type="entry name" value="PAN"/>
    <property type="match status" value="1"/>
</dbReference>
<reference evidence="19" key="1">
    <citation type="submission" date="2018-01" db="EMBL/GenBank/DDBJ databases">
        <authorList>
            <person name="Mao J.F."/>
        </authorList>
    </citation>
    <scope>NUCLEOTIDE SEQUENCE</scope>
    <source>
        <strain evidence="19">Huo1</strain>
        <tissue evidence="19">Leaf</tissue>
    </source>
</reference>
<dbReference type="Gene3D" id="3.30.200.20">
    <property type="entry name" value="Phosphorylase Kinase, domain 1"/>
    <property type="match status" value="1"/>
</dbReference>
<evidence type="ECO:0000256" key="9">
    <source>
        <dbReference type="ARBA" id="ARBA00022840"/>
    </source>
</evidence>
<dbReference type="InterPro" id="IPR000719">
    <property type="entry name" value="Prot_kinase_dom"/>
</dbReference>
<evidence type="ECO:0000256" key="2">
    <source>
        <dbReference type="ARBA" id="ARBA00012513"/>
    </source>
</evidence>
<dbReference type="GO" id="GO:0048544">
    <property type="term" value="P:recognition of pollen"/>
    <property type="evidence" value="ECO:0007669"/>
    <property type="project" value="InterPro"/>
</dbReference>
<protein>
    <recommendedName>
        <fullName evidence="2">non-specific serine/threonine protein kinase</fullName>
        <ecNumber evidence="2">2.7.11.1</ecNumber>
    </recommendedName>
</protein>
<keyword evidence="3" id="KW-1003">Cell membrane</keyword>
<dbReference type="SMART" id="SM00473">
    <property type="entry name" value="PAN_AP"/>
    <property type="match status" value="1"/>
</dbReference>
<dbReference type="Pfam" id="PF01453">
    <property type="entry name" value="B_lectin"/>
    <property type="match status" value="1"/>
</dbReference>
<feature type="domain" description="Apple" evidence="18">
    <location>
        <begin position="502"/>
        <end position="588"/>
    </location>
</feature>
<keyword evidence="10" id="KW-1015">Disulfide bond</keyword>
<dbReference type="SMART" id="SM00220">
    <property type="entry name" value="S_TKc"/>
    <property type="match status" value="1"/>
</dbReference>
<comment type="subcellular location">
    <subcellularLocation>
        <location evidence="1">Cell membrane</location>
        <topology evidence="1">Single-pass type I membrane protein</topology>
    </subcellularLocation>
</comment>
<dbReference type="CDD" id="cd00028">
    <property type="entry name" value="B_lectin"/>
    <property type="match status" value="1"/>
</dbReference>
<keyword evidence="7" id="KW-0547">Nucleotide-binding</keyword>
<name>A0A8X9A043_SALSN</name>
<evidence type="ECO:0000256" key="6">
    <source>
        <dbReference type="ARBA" id="ARBA00022729"/>
    </source>
</evidence>
<dbReference type="Pfam" id="PF08276">
    <property type="entry name" value="PAN_2"/>
    <property type="match status" value="1"/>
</dbReference>
<dbReference type="PANTHER" id="PTHR27002">
    <property type="entry name" value="RECEPTOR-LIKE SERINE/THREONINE-PROTEIN KINASE SD1-8"/>
    <property type="match status" value="1"/>
</dbReference>
<dbReference type="InterPro" id="IPR000858">
    <property type="entry name" value="S_locus_glycoprot_dom"/>
</dbReference>
<dbReference type="PROSITE" id="PS50011">
    <property type="entry name" value="PROTEIN_KINASE_DOM"/>
    <property type="match status" value="1"/>
</dbReference>
<dbReference type="InterPro" id="IPR001480">
    <property type="entry name" value="Bulb-type_lectin_dom"/>
</dbReference>
<evidence type="ECO:0000313" key="20">
    <source>
        <dbReference type="Proteomes" id="UP000298416"/>
    </source>
</evidence>
<accession>A0A8X9A043</accession>
<evidence type="ECO:0000259" key="17">
    <source>
        <dbReference type="PROSITE" id="PS50927"/>
    </source>
</evidence>
<dbReference type="Pfam" id="PF00954">
    <property type="entry name" value="S_locus_glycop"/>
    <property type="match status" value="1"/>
</dbReference>
<keyword evidence="4" id="KW-0723">Serine/threonine-protein kinase</keyword>
<dbReference type="EMBL" id="PNBA02000005">
    <property type="protein sequence ID" value="KAG6423732.1"/>
    <property type="molecule type" value="Genomic_DNA"/>
</dbReference>
<gene>
    <name evidence="19" type="ORF">SASPL_114135</name>
</gene>